<evidence type="ECO:0000256" key="9">
    <source>
        <dbReference type="ARBA" id="ARBA00076856"/>
    </source>
</evidence>
<evidence type="ECO:0000313" key="15">
    <source>
        <dbReference type="EMBL" id="CAH0110088.1"/>
    </source>
</evidence>
<comment type="caution">
    <text evidence="15">The sequence shown here is derived from an EMBL/GenBank/DDBJ whole genome shotgun (WGS) entry which is preliminary data.</text>
</comment>
<evidence type="ECO:0000256" key="10">
    <source>
        <dbReference type="ARBA" id="ARBA00076940"/>
    </source>
</evidence>
<dbReference type="PROSITE" id="PS00518">
    <property type="entry name" value="ZF_RING_1"/>
    <property type="match status" value="1"/>
</dbReference>
<dbReference type="EC" id="2.3.2.27" evidence="2"/>
<dbReference type="InterPro" id="IPR001841">
    <property type="entry name" value="Znf_RING"/>
</dbReference>
<name>A0A8J2S037_9CRUS</name>
<dbReference type="SMART" id="SM00184">
    <property type="entry name" value="RING"/>
    <property type="match status" value="1"/>
</dbReference>
<evidence type="ECO:0000256" key="8">
    <source>
        <dbReference type="ARBA" id="ARBA00071236"/>
    </source>
</evidence>
<feature type="domain" description="RING-type" evidence="14">
    <location>
        <begin position="11"/>
        <end position="50"/>
    </location>
</feature>
<reference evidence="15" key="1">
    <citation type="submission" date="2021-11" db="EMBL/GenBank/DDBJ databases">
        <authorList>
            <person name="Schell T."/>
        </authorList>
    </citation>
    <scope>NUCLEOTIDE SEQUENCE</scope>
    <source>
        <strain evidence="15">M5</strain>
    </source>
</reference>
<dbReference type="AlphaFoldDB" id="A0A8J2S037"/>
<evidence type="ECO:0000256" key="12">
    <source>
        <dbReference type="ARBA" id="ARBA00079184"/>
    </source>
</evidence>
<dbReference type="PROSITE" id="PS50089">
    <property type="entry name" value="ZF_RING_2"/>
    <property type="match status" value="1"/>
</dbReference>
<gene>
    <name evidence="15" type="ORF">DGAL_LOCUS13588</name>
</gene>
<evidence type="ECO:0000256" key="13">
    <source>
        <dbReference type="PROSITE-ProRule" id="PRU00175"/>
    </source>
</evidence>
<organism evidence="15 16">
    <name type="scientific">Daphnia galeata</name>
    <dbReference type="NCBI Taxonomy" id="27404"/>
    <lineage>
        <taxon>Eukaryota</taxon>
        <taxon>Metazoa</taxon>
        <taxon>Ecdysozoa</taxon>
        <taxon>Arthropoda</taxon>
        <taxon>Crustacea</taxon>
        <taxon>Branchiopoda</taxon>
        <taxon>Diplostraca</taxon>
        <taxon>Cladocera</taxon>
        <taxon>Anomopoda</taxon>
        <taxon>Daphniidae</taxon>
        <taxon>Daphnia</taxon>
    </lineage>
</organism>
<dbReference type="PANTHER" id="PTHR46077:SF5">
    <property type="entry name" value="RING-TYPE DOMAIN-CONTAINING PROTEIN"/>
    <property type="match status" value="1"/>
</dbReference>
<dbReference type="EMBL" id="CAKKLH010000299">
    <property type="protein sequence ID" value="CAH0110088.1"/>
    <property type="molecule type" value="Genomic_DNA"/>
</dbReference>
<evidence type="ECO:0000256" key="7">
    <source>
        <dbReference type="ARBA" id="ARBA00022833"/>
    </source>
</evidence>
<dbReference type="SUPFAM" id="SSF57850">
    <property type="entry name" value="RING/U-box"/>
    <property type="match status" value="1"/>
</dbReference>
<dbReference type="GO" id="GO:0008270">
    <property type="term" value="F:zinc ion binding"/>
    <property type="evidence" value="ECO:0007669"/>
    <property type="project" value="UniProtKB-KW"/>
</dbReference>
<comment type="catalytic activity">
    <reaction evidence="1">
        <text>S-ubiquitinyl-[E2 ubiquitin-conjugating enzyme]-L-cysteine + [acceptor protein]-L-lysine = [E2 ubiquitin-conjugating enzyme]-L-cysteine + N(6)-ubiquitinyl-[acceptor protein]-L-lysine.</text>
        <dbReference type="EC" id="2.3.2.27"/>
    </reaction>
</comment>
<dbReference type="FunFam" id="3.30.40.10:FF:000136">
    <property type="entry name" value="E3 ubiquitin-protein ligase Topors"/>
    <property type="match status" value="1"/>
</dbReference>
<proteinExistence type="predicted"/>
<keyword evidence="7" id="KW-0862">Zinc</keyword>
<accession>A0A8J2S037</accession>
<dbReference type="Gene3D" id="3.30.40.10">
    <property type="entry name" value="Zinc/RING finger domain, C3HC4 (zinc finger)"/>
    <property type="match status" value="1"/>
</dbReference>
<evidence type="ECO:0000256" key="11">
    <source>
        <dbReference type="ARBA" id="ARBA00079040"/>
    </source>
</evidence>
<dbReference type="OrthoDB" id="365379at2759"/>
<dbReference type="InterPro" id="IPR018957">
    <property type="entry name" value="Znf_C3HC4_RING-type"/>
</dbReference>
<evidence type="ECO:0000256" key="2">
    <source>
        <dbReference type="ARBA" id="ARBA00012483"/>
    </source>
</evidence>
<keyword evidence="5 13" id="KW-0863">Zinc-finger</keyword>
<evidence type="ECO:0000256" key="4">
    <source>
        <dbReference type="ARBA" id="ARBA00022723"/>
    </source>
</evidence>
<dbReference type="InterPro" id="IPR013083">
    <property type="entry name" value="Znf_RING/FYVE/PHD"/>
</dbReference>
<keyword evidence="4" id="KW-0479">Metal-binding</keyword>
<dbReference type="InterPro" id="IPR017907">
    <property type="entry name" value="Znf_RING_CS"/>
</dbReference>
<dbReference type="PANTHER" id="PTHR46077">
    <property type="entry name" value="E3 UBIQUITIN-PROTEIN LIGASE TOPORS"/>
    <property type="match status" value="1"/>
</dbReference>
<sequence length="92" mass="10729">MDSTLEDDNICAICHDNIEKKSFANKCLHEFCFECLLKWSKVQAKCPMCNGPFTAIIHNVISDQGYEEHIIETTSRLNFTMLAMWRMDSCYR</sequence>
<protein>
    <recommendedName>
        <fullName evidence="8">E3 ubiquitin-protein ligase Topors</fullName>
        <ecNumber evidence="2">2.3.2.27</ecNumber>
    </recommendedName>
    <alternativeName>
        <fullName evidence="9">RING-type E3 ubiquitin transferase Topors</fullName>
    </alternativeName>
    <alternativeName>
        <fullName evidence="11">SUMO1-protein E3 ligase Topors</fullName>
    </alternativeName>
    <alternativeName>
        <fullName evidence="10">Topoisomerase I-binding RING finger protein</fullName>
    </alternativeName>
    <alternativeName>
        <fullName evidence="12">Topoisomerase I-binding arginine/serine-rich protein</fullName>
    </alternativeName>
</protein>
<keyword evidence="3" id="KW-0808">Transferase</keyword>
<dbReference type="Proteomes" id="UP000789390">
    <property type="component" value="Unassembled WGS sequence"/>
</dbReference>
<evidence type="ECO:0000256" key="6">
    <source>
        <dbReference type="ARBA" id="ARBA00022786"/>
    </source>
</evidence>
<dbReference type="GO" id="GO:0000209">
    <property type="term" value="P:protein polyubiquitination"/>
    <property type="evidence" value="ECO:0007669"/>
    <property type="project" value="TreeGrafter"/>
</dbReference>
<dbReference type="GO" id="GO:0061630">
    <property type="term" value="F:ubiquitin protein ligase activity"/>
    <property type="evidence" value="ECO:0007669"/>
    <property type="project" value="UniProtKB-EC"/>
</dbReference>
<evidence type="ECO:0000256" key="1">
    <source>
        <dbReference type="ARBA" id="ARBA00000900"/>
    </source>
</evidence>
<evidence type="ECO:0000256" key="5">
    <source>
        <dbReference type="ARBA" id="ARBA00022771"/>
    </source>
</evidence>
<evidence type="ECO:0000256" key="3">
    <source>
        <dbReference type="ARBA" id="ARBA00022679"/>
    </source>
</evidence>
<evidence type="ECO:0000313" key="16">
    <source>
        <dbReference type="Proteomes" id="UP000789390"/>
    </source>
</evidence>
<keyword evidence="6" id="KW-0833">Ubl conjugation pathway</keyword>
<dbReference type="Pfam" id="PF00097">
    <property type="entry name" value="zf-C3HC4"/>
    <property type="match status" value="1"/>
</dbReference>
<keyword evidence="16" id="KW-1185">Reference proteome</keyword>
<dbReference type="GO" id="GO:0006513">
    <property type="term" value="P:protein monoubiquitination"/>
    <property type="evidence" value="ECO:0007669"/>
    <property type="project" value="TreeGrafter"/>
</dbReference>
<evidence type="ECO:0000259" key="14">
    <source>
        <dbReference type="PROSITE" id="PS50089"/>
    </source>
</evidence>